<organism evidence="3 4">
    <name type="scientific">Secundilactobacillus paracollinoides</name>
    <dbReference type="NCBI Taxonomy" id="240427"/>
    <lineage>
        <taxon>Bacteria</taxon>
        <taxon>Bacillati</taxon>
        <taxon>Bacillota</taxon>
        <taxon>Bacilli</taxon>
        <taxon>Lactobacillales</taxon>
        <taxon>Lactobacillaceae</taxon>
        <taxon>Secundilactobacillus</taxon>
    </lineage>
</organism>
<keyword evidence="2" id="KW-0812">Transmembrane</keyword>
<gene>
    <name evidence="3" type="ORF">AYR63_01840</name>
</gene>
<keyword evidence="4" id="KW-1185">Reference proteome</keyword>
<dbReference type="Proteomes" id="UP000093267">
    <property type="component" value="Chromosome"/>
</dbReference>
<keyword evidence="2" id="KW-1133">Transmembrane helix</keyword>
<evidence type="ECO:0000313" key="3">
    <source>
        <dbReference type="EMBL" id="ANZ66005.1"/>
    </source>
</evidence>
<sequence length="302" mass="34157">MEIWGSVLWLGMMIFSLSLPGWGQGLVNSFLGKPNGDWLSFWGAYFGAVLTVGGSFIVWFMQHTIDRFKSRKDARPKLSFNYRLSLNKDEIVYSNRYEVPEFDKSVNDKDLVAMTRDDHTRIRLDNSCYYKKHGLLELNNLGPTDMYNCNIVLNFKNAGKEYLEKFQVASINARNSAIVIPTPIFYDYKNTDFYLEKMTVFYYTKDNEKAMSVFENNGILNVEARPKNSFGSQVCSDEIDNTAASNTRYFKVKEQSGPKDPTIQPASKSILDGGDTEPIAEPTTTTTTTTTSNPSVGKTDKG</sequence>
<evidence type="ECO:0000256" key="1">
    <source>
        <dbReference type="SAM" id="MobiDB-lite"/>
    </source>
</evidence>
<keyword evidence="2" id="KW-0472">Membrane</keyword>
<accession>A0A1B2IVD0</accession>
<protein>
    <submittedName>
        <fullName evidence="3">Uncharacterized protein</fullName>
    </submittedName>
</protein>
<evidence type="ECO:0000256" key="2">
    <source>
        <dbReference type="SAM" id="Phobius"/>
    </source>
</evidence>
<proteinExistence type="predicted"/>
<name>A0A1B2IVD0_9LACO</name>
<dbReference type="OrthoDB" id="2330154at2"/>
<dbReference type="AlphaFoldDB" id="A0A1B2IVD0"/>
<feature type="transmembrane region" description="Helical" evidence="2">
    <location>
        <begin position="7"/>
        <end position="27"/>
    </location>
</feature>
<dbReference type="EMBL" id="CP014924">
    <property type="protein sequence ID" value="ANZ66005.1"/>
    <property type="molecule type" value="Genomic_DNA"/>
</dbReference>
<feature type="region of interest" description="Disordered" evidence="1">
    <location>
        <begin position="253"/>
        <end position="302"/>
    </location>
</feature>
<evidence type="ECO:0000313" key="4">
    <source>
        <dbReference type="Proteomes" id="UP000093267"/>
    </source>
</evidence>
<dbReference type="RefSeq" id="WP_065901339.1">
    <property type="nucleotide sequence ID" value="NZ_CP014912.1"/>
</dbReference>
<feature type="transmembrane region" description="Helical" evidence="2">
    <location>
        <begin position="39"/>
        <end position="61"/>
    </location>
</feature>
<reference evidence="3 4" key="1">
    <citation type="submission" date="2016-03" db="EMBL/GenBank/DDBJ databases">
        <title>Pediococcus and Lactobacillus from brewery environment - whole genome sequencing and assembly.</title>
        <authorList>
            <person name="Behr J."/>
            <person name="Geissler A.J."/>
            <person name="Vogel R.F."/>
        </authorList>
    </citation>
    <scope>NUCLEOTIDE SEQUENCE [LARGE SCALE GENOMIC DNA]</scope>
    <source>
        <strain evidence="3 4">TMW 1.1995</strain>
    </source>
</reference>